<evidence type="ECO:0000313" key="1">
    <source>
        <dbReference type="EMBL" id="GFY28841.1"/>
    </source>
</evidence>
<proteinExistence type="predicted"/>
<reference evidence="1" key="1">
    <citation type="submission" date="2020-08" db="EMBL/GenBank/DDBJ databases">
        <title>Multicomponent nature underlies the extraordinary mechanical properties of spider dragline silk.</title>
        <authorList>
            <person name="Kono N."/>
            <person name="Nakamura H."/>
            <person name="Mori M."/>
            <person name="Yoshida Y."/>
            <person name="Ohtoshi R."/>
            <person name="Malay A.D."/>
            <person name="Moran D.A.P."/>
            <person name="Tomita M."/>
            <person name="Numata K."/>
            <person name="Arakawa K."/>
        </authorList>
    </citation>
    <scope>NUCLEOTIDE SEQUENCE</scope>
</reference>
<keyword evidence="2" id="KW-1185">Reference proteome</keyword>
<protein>
    <submittedName>
        <fullName evidence="1">Uncharacterized protein</fullName>
    </submittedName>
</protein>
<gene>
    <name evidence="1" type="ORF">TNCV_4719741</name>
</gene>
<accession>A0A8X6W6Z1</accession>
<organism evidence="1 2">
    <name type="scientific">Trichonephila clavipes</name>
    <name type="common">Golden silk orbweaver</name>
    <name type="synonym">Nephila clavipes</name>
    <dbReference type="NCBI Taxonomy" id="2585209"/>
    <lineage>
        <taxon>Eukaryota</taxon>
        <taxon>Metazoa</taxon>
        <taxon>Ecdysozoa</taxon>
        <taxon>Arthropoda</taxon>
        <taxon>Chelicerata</taxon>
        <taxon>Arachnida</taxon>
        <taxon>Araneae</taxon>
        <taxon>Araneomorphae</taxon>
        <taxon>Entelegynae</taxon>
        <taxon>Araneoidea</taxon>
        <taxon>Nephilidae</taxon>
        <taxon>Trichonephila</taxon>
    </lineage>
</organism>
<sequence length="120" mass="13626">MLYLCVLPPHLIYDIFFEARPFAFASSLATFVRPPRFPKVVFSVLISFKGLREFKKVNIPETHCGGKNSRGERCVGREDGPGVGLESMISSNFRAFHITLNLNAHMRKNETTLSRQRIPT</sequence>
<name>A0A8X6W6Z1_TRICX</name>
<comment type="caution">
    <text evidence="1">The sequence shown here is derived from an EMBL/GenBank/DDBJ whole genome shotgun (WGS) entry which is preliminary data.</text>
</comment>
<evidence type="ECO:0000313" key="2">
    <source>
        <dbReference type="Proteomes" id="UP000887159"/>
    </source>
</evidence>
<dbReference type="Proteomes" id="UP000887159">
    <property type="component" value="Unassembled WGS sequence"/>
</dbReference>
<dbReference type="EMBL" id="BMAU01021387">
    <property type="protein sequence ID" value="GFY28841.1"/>
    <property type="molecule type" value="Genomic_DNA"/>
</dbReference>
<dbReference type="AlphaFoldDB" id="A0A8X6W6Z1"/>